<reference evidence="6 7" key="2">
    <citation type="journal article" date="2016" name="Genome Announc.">
        <title>Draft Genome Sequence of Erythromycin- and Oxytetracycline-Sensitive Nocardia seriolae Strain U-1 (NBRC 110359).</title>
        <authorList>
            <person name="Imajoh M."/>
            <person name="Sukeda M."/>
            <person name="Shimizu M."/>
            <person name="Yamane J."/>
            <person name="Ohnishi K."/>
            <person name="Oshima S."/>
        </authorList>
    </citation>
    <scope>NUCLEOTIDE SEQUENCE [LARGE SCALE GENOMIC DNA]</scope>
    <source>
        <strain evidence="6 7">U-1</strain>
    </source>
</reference>
<dbReference type="SUPFAM" id="SSF48600">
    <property type="entry name" value="Chorismate mutase II"/>
    <property type="match status" value="1"/>
</dbReference>
<evidence type="ECO:0000256" key="2">
    <source>
        <dbReference type="ARBA" id="ARBA00012404"/>
    </source>
</evidence>
<dbReference type="InterPro" id="IPR002701">
    <property type="entry name" value="CM_II_prokaryot"/>
</dbReference>
<keyword evidence="7" id="KW-1185">Reference proteome</keyword>
<dbReference type="Gene3D" id="1.20.59.10">
    <property type="entry name" value="Chorismate mutase"/>
    <property type="match status" value="1"/>
</dbReference>
<dbReference type="Proteomes" id="UP000037179">
    <property type="component" value="Unassembled WGS sequence"/>
</dbReference>
<dbReference type="InterPro" id="IPR036263">
    <property type="entry name" value="Chorismate_II_sf"/>
</dbReference>
<dbReference type="PROSITE" id="PS51168">
    <property type="entry name" value="CHORISMATE_MUT_2"/>
    <property type="match status" value="1"/>
</dbReference>
<dbReference type="InterPro" id="IPR008240">
    <property type="entry name" value="Chorismate_mutase_periplasmic"/>
</dbReference>
<dbReference type="PANTHER" id="PTHR38041:SF2">
    <property type="entry name" value="SECRETED CHORISMATE MUTASE"/>
    <property type="match status" value="1"/>
</dbReference>
<evidence type="ECO:0000313" key="7">
    <source>
        <dbReference type="Proteomes" id="UP000037179"/>
    </source>
</evidence>
<dbReference type="EC" id="5.4.99.5" evidence="2"/>
<accession>A0ABC9YUB4</accession>
<keyword evidence="3" id="KW-0732">Signal</keyword>
<dbReference type="NCBIfam" id="TIGR01806">
    <property type="entry name" value="CM_mono2"/>
    <property type="match status" value="1"/>
</dbReference>
<evidence type="ECO:0000313" key="6">
    <source>
        <dbReference type="EMBL" id="GAP29049.1"/>
    </source>
</evidence>
<evidence type="ECO:0000256" key="4">
    <source>
        <dbReference type="ARBA" id="ARBA00023235"/>
    </source>
</evidence>
<evidence type="ECO:0000256" key="1">
    <source>
        <dbReference type="ARBA" id="ARBA00004817"/>
    </source>
</evidence>
<evidence type="ECO:0000256" key="3">
    <source>
        <dbReference type="ARBA" id="ARBA00022729"/>
    </source>
</evidence>
<dbReference type="Pfam" id="PF01817">
    <property type="entry name" value="CM_2"/>
    <property type="match status" value="1"/>
</dbReference>
<name>A0ABC9YUB4_9NOCA</name>
<reference evidence="7" key="1">
    <citation type="submission" date="2015-07" db="EMBL/GenBank/DDBJ databases">
        <title>Nocardia seriolae U-1 whole genome shotgun sequence.</title>
        <authorList>
            <person name="Imajoh M."/>
            <person name="Fukumoto Y."/>
            <person name="Sukeda M."/>
            <person name="Yamane J."/>
            <person name="Yamasaki K."/>
            <person name="Shimizu M."/>
            <person name="Ohnishi K."/>
            <person name="Oshima S."/>
        </authorList>
    </citation>
    <scope>NUCLEOTIDE SEQUENCE [LARGE SCALE GENOMIC DNA]</scope>
    <source>
        <strain evidence="7">U-1</strain>
    </source>
</reference>
<dbReference type="InterPro" id="IPR051331">
    <property type="entry name" value="Chorismate_mutase-related"/>
</dbReference>
<dbReference type="GO" id="GO:0004106">
    <property type="term" value="F:chorismate mutase activity"/>
    <property type="evidence" value="ECO:0007669"/>
    <property type="project" value="UniProtKB-EC"/>
</dbReference>
<comment type="caution">
    <text evidence="6">The sequence shown here is derived from an EMBL/GenBank/DDBJ whole genome shotgun (WGS) entry which is preliminary data.</text>
</comment>
<organism evidence="6 7">
    <name type="scientific">Nocardia seriolae</name>
    <dbReference type="NCBI Taxonomy" id="37332"/>
    <lineage>
        <taxon>Bacteria</taxon>
        <taxon>Bacillati</taxon>
        <taxon>Actinomycetota</taxon>
        <taxon>Actinomycetes</taxon>
        <taxon>Mycobacteriales</taxon>
        <taxon>Nocardiaceae</taxon>
        <taxon>Nocardia</taxon>
    </lineage>
</organism>
<gene>
    <name evidence="6" type="ORF">NSK11_contig00048-0021</name>
</gene>
<dbReference type="GO" id="GO:0046417">
    <property type="term" value="P:chorismate metabolic process"/>
    <property type="evidence" value="ECO:0007669"/>
    <property type="project" value="UniProtKB-ARBA"/>
</dbReference>
<evidence type="ECO:0000259" key="5">
    <source>
        <dbReference type="PROSITE" id="PS51168"/>
    </source>
</evidence>
<keyword evidence="4" id="KW-0413">Isomerase</keyword>
<dbReference type="InterPro" id="IPR036979">
    <property type="entry name" value="CM_dom_sf"/>
</dbReference>
<dbReference type="EMBL" id="BBYQ01000048">
    <property type="protein sequence ID" value="GAP29049.1"/>
    <property type="molecule type" value="Genomic_DNA"/>
</dbReference>
<feature type="domain" description="Chorismate mutase" evidence="5">
    <location>
        <begin position="4"/>
        <end position="103"/>
    </location>
</feature>
<dbReference type="AlphaFoldDB" id="A0ABC9YUB4"/>
<comment type="pathway">
    <text evidence="1">Metabolic intermediate biosynthesis; prephenate biosynthesis; prephenate from chorismate: step 1/1.</text>
</comment>
<sequence>MALVAGQFVTGGGQASADTPGSLDRLVTLLAERLDTADTVAAAKWATAERDGDRPVIDDPAREATIYDAMTRLGAQHGLPAPWVRQIFEGQIEANKIVQRGLVTQWEHGVPAPAPSMELAAVRPVIDRVNGEIIDELASKQAELADPSCPVRLTRSVLAATGTRHGDPLHQAALVRASIPLCES</sequence>
<proteinExistence type="predicted"/>
<dbReference type="SMART" id="SM00830">
    <property type="entry name" value="CM_2"/>
    <property type="match status" value="1"/>
</dbReference>
<protein>
    <recommendedName>
        <fullName evidence="2">chorismate mutase</fullName>
        <ecNumber evidence="2">5.4.99.5</ecNumber>
    </recommendedName>
</protein>
<dbReference type="PANTHER" id="PTHR38041">
    <property type="entry name" value="CHORISMATE MUTASE"/>
    <property type="match status" value="1"/>
</dbReference>